<protein>
    <submittedName>
        <fullName evidence="3">Glycosyltransferase sugar-binding region containing DXD motif-containing protein</fullName>
    </submittedName>
</protein>
<evidence type="ECO:0000256" key="1">
    <source>
        <dbReference type="ARBA" id="ARBA00022679"/>
    </source>
</evidence>
<keyword evidence="1 3" id="KW-0808">Transferase</keyword>
<dbReference type="InterPro" id="IPR051706">
    <property type="entry name" value="Glycosyltransferase_domain"/>
</dbReference>
<dbReference type="PANTHER" id="PTHR32385:SF15">
    <property type="entry name" value="INOSITOL PHOSPHOCERAMIDE MANNOSYLTRANSFERASE 1"/>
    <property type="match status" value="1"/>
</dbReference>
<dbReference type="GO" id="GO:0000030">
    <property type="term" value="F:mannosyltransferase activity"/>
    <property type="evidence" value="ECO:0007669"/>
    <property type="project" value="TreeGrafter"/>
</dbReference>
<dbReference type="InterPro" id="IPR007577">
    <property type="entry name" value="GlycoTrfase_DXD_sugar-bd_CS"/>
</dbReference>
<evidence type="ECO:0000313" key="3">
    <source>
        <dbReference type="EMBL" id="SHK10938.1"/>
    </source>
</evidence>
<dbReference type="RefSeq" id="WP_073301705.1">
    <property type="nucleotide sequence ID" value="NZ_FRAW01000001.1"/>
</dbReference>
<sequence>MSIPKKIHYLWISETKTPAVERCLASWKKHLNDYEIMEWNSTNFPYSEFLFAKEAFSKKKWAFVTDYFRLWVLEKFGGIYLDADVTVNDNFDKFLEKKLFIGTEFTDQIAAHVIGAETGHPFLRRCLEYYKDRHFILPDGSCDMNAMPCIITKVFMNNYKYDGPLVNFDGKPLEFSDMTIYPDSYFTINVFDGHNVCVHNGLGSWRDTSSENPVLENVVGSYFWKKFCRKDIGNIRLIKKIVYLMIPMWMLVLFSKRSARIGHNKRVAKIRWDR</sequence>
<keyword evidence="2" id="KW-1133">Transmembrane helix</keyword>
<reference evidence="4" key="1">
    <citation type="submission" date="2016-11" db="EMBL/GenBank/DDBJ databases">
        <authorList>
            <person name="Varghese N."/>
            <person name="Submissions S."/>
        </authorList>
    </citation>
    <scope>NUCLEOTIDE SEQUENCE [LARGE SCALE GENOMIC DNA]</scope>
    <source>
        <strain evidence="4">UWOS</strain>
    </source>
</reference>
<keyword evidence="2" id="KW-0472">Membrane</keyword>
<dbReference type="EMBL" id="FRAW01000001">
    <property type="protein sequence ID" value="SHK10938.1"/>
    <property type="molecule type" value="Genomic_DNA"/>
</dbReference>
<accession>A0A1M6PSR7</accession>
<feature type="transmembrane region" description="Helical" evidence="2">
    <location>
        <begin position="237"/>
        <end position="255"/>
    </location>
</feature>
<proteinExistence type="predicted"/>
<dbReference type="GO" id="GO:0051999">
    <property type="term" value="P:mannosyl-inositol phosphorylceramide biosynthetic process"/>
    <property type="evidence" value="ECO:0007669"/>
    <property type="project" value="TreeGrafter"/>
</dbReference>
<dbReference type="Pfam" id="PF04488">
    <property type="entry name" value="Gly_transf_sug"/>
    <property type="match status" value="1"/>
</dbReference>
<gene>
    <name evidence="3" type="ORF">SAMN05720469_10197</name>
</gene>
<evidence type="ECO:0000256" key="2">
    <source>
        <dbReference type="SAM" id="Phobius"/>
    </source>
</evidence>
<dbReference type="PANTHER" id="PTHR32385">
    <property type="entry name" value="MANNOSYL PHOSPHORYLINOSITOL CERAMIDE SYNTHASE"/>
    <property type="match status" value="1"/>
</dbReference>
<evidence type="ECO:0000313" key="4">
    <source>
        <dbReference type="Proteomes" id="UP000184275"/>
    </source>
</evidence>
<dbReference type="Gene3D" id="3.90.550.20">
    <property type="match status" value="1"/>
</dbReference>
<dbReference type="InterPro" id="IPR029044">
    <property type="entry name" value="Nucleotide-diphossugar_trans"/>
</dbReference>
<organism evidence="3 4">
    <name type="scientific">Fibrobacter intestinalis</name>
    <dbReference type="NCBI Taxonomy" id="28122"/>
    <lineage>
        <taxon>Bacteria</taxon>
        <taxon>Pseudomonadati</taxon>
        <taxon>Fibrobacterota</taxon>
        <taxon>Fibrobacteria</taxon>
        <taxon>Fibrobacterales</taxon>
        <taxon>Fibrobacteraceae</taxon>
        <taxon>Fibrobacter</taxon>
    </lineage>
</organism>
<dbReference type="SUPFAM" id="SSF53448">
    <property type="entry name" value="Nucleotide-diphospho-sugar transferases"/>
    <property type="match status" value="1"/>
</dbReference>
<keyword evidence="4" id="KW-1185">Reference proteome</keyword>
<name>A0A1M6PSR7_9BACT</name>
<dbReference type="GO" id="GO:0016020">
    <property type="term" value="C:membrane"/>
    <property type="evidence" value="ECO:0007669"/>
    <property type="project" value="GOC"/>
</dbReference>
<keyword evidence="2" id="KW-0812">Transmembrane</keyword>
<dbReference type="AlphaFoldDB" id="A0A1M6PSR7"/>
<dbReference type="Proteomes" id="UP000184275">
    <property type="component" value="Unassembled WGS sequence"/>
</dbReference>